<dbReference type="InterPro" id="IPR003598">
    <property type="entry name" value="Ig_sub2"/>
</dbReference>
<evidence type="ECO:0000256" key="5">
    <source>
        <dbReference type="SAM" id="Phobius"/>
    </source>
</evidence>
<feature type="domain" description="Ig-like" evidence="7">
    <location>
        <begin position="104"/>
        <end position="240"/>
    </location>
</feature>
<dbReference type="PANTHER" id="PTHR23278">
    <property type="entry name" value="SIDESTEP PROTEIN"/>
    <property type="match status" value="1"/>
</dbReference>
<comment type="subcellular location">
    <subcellularLocation>
        <location evidence="1">Membrane</location>
        <topology evidence="1">Single-pass membrane protein</topology>
    </subcellularLocation>
</comment>
<dbReference type="InterPro" id="IPR007110">
    <property type="entry name" value="Ig-like_dom"/>
</dbReference>
<organism evidence="8 9">
    <name type="scientific">Varroa destructor</name>
    <name type="common">Honeybee mite</name>
    <dbReference type="NCBI Taxonomy" id="109461"/>
    <lineage>
        <taxon>Eukaryota</taxon>
        <taxon>Metazoa</taxon>
        <taxon>Ecdysozoa</taxon>
        <taxon>Arthropoda</taxon>
        <taxon>Chelicerata</taxon>
        <taxon>Arachnida</taxon>
        <taxon>Acari</taxon>
        <taxon>Parasitiformes</taxon>
        <taxon>Mesostigmata</taxon>
        <taxon>Gamasina</taxon>
        <taxon>Dermanyssoidea</taxon>
        <taxon>Varroidae</taxon>
        <taxon>Varroa</taxon>
    </lineage>
</organism>
<evidence type="ECO:0000313" key="8">
    <source>
        <dbReference type="EnsemblMetazoa" id="XP_022659878"/>
    </source>
</evidence>
<feature type="compositionally biased region" description="Basic residues" evidence="4">
    <location>
        <begin position="938"/>
        <end position="947"/>
    </location>
</feature>
<dbReference type="SUPFAM" id="SSF48726">
    <property type="entry name" value="Immunoglobulin"/>
    <property type="match status" value="4"/>
</dbReference>
<evidence type="ECO:0000256" key="3">
    <source>
        <dbReference type="ARBA" id="ARBA00023157"/>
    </source>
</evidence>
<dbReference type="GeneID" id="111249803"/>
<reference evidence="8" key="1">
    <citation type="submission" date="2021-01" db="UniProtKB">
        <authorList>
            <consortium name="EnsemblMetazoa"/>
        </authorList>
    </citation>
    <scope>IDENTIFICATION</scope>
</reference>
<dbReference type="InterPro" id="IPR013783">
    <property type="entry name" value="Ig-like_fold"/>
</dbReference>
<dbReference type="Pfam" id="PF00047">
    <property type="entry name" value="ig"/>
    <property type="match status" value="1"/>
</dbReference>
<dbReference type="RefSeq" id="XP_022659878.1">
    <property type="nucleotide sequence ID" value="XM_022804143.1"/>
</dbReference>
<dbReference type="GO" id="GO:0016020">
    <property type="term" value="C:membrane"/>
    <property type="evidence" value="ECO:0007669"/>
    <property type="project" value="UniProtKB-SubCell"/>
</dbReference>
<evidence type="ECO:0000256" key="2">
    <source>
        <dbReference type="ARBA" id="ARBA00023136"/>
    </source>
</evidence>
<dbReference type="Proteomes" id="UP000594260">
    <property type="component" value="Unplaced"/>
</dbReference>
<keyword evidence="9" id="KW-1185">Reference proteome</keyword>
<evidence type="ECO:0000313" key="9">
    <source>
        <dbReference type="Proteomes" id="UP000594260"/>
    </source>
</evidence>
<dbReference type="AlphaFoldDB" id="A0A7M7KEH3"/>
<dbReference type="OrthoDB" id="10048737at2759"/>
<feature type="compositionally biased region" description="Low complexity" evidence="4">
    <location>
        <begin position="624"/>
        <end position="633"/>
    </location>
</feature>
<dbReference type="FunCoup" id="A0A7M7KEH3">
    <property type="interactions" value="2"/>
</dbReference>
<feature type="chain" id="PRO_5029693136" description="Ig-like domain-containing protein" evidence="6">
    <location>
        <begin position="25"/>
        <end position="1186"/>
    </location>
</feature>
<dbReference type="InterPro" id="IPR013162">
    <property type="entry name" value="CD80_C2-set"/>
</dbReference>
<evidence type="ECO:0000256" key="6">
    <source>
        <dbReference type="SAM" id="SignalP"/>
    </source>
</evidence>
<dbReference type="SMART" id="SM00408">
    <property type="entry name" value="IGc2"/>
    <property type="match status" value="4"/>
</dbReference>
<keyword evidence="2 5" id="KW-0472">Membrane</keyword>
<dbReference type="SMART" id="SM00409">
    <property type="entry name" value="IG"/>
    <property type="match status" value="4"/>
</dbReference>
<feature type="domain" description="Ig-like" evidence="7">
    <location>
        <begin position="254"/>
        <end position="353"/>
    </location>
</feature>
<dbReference type="InterPro" id="IPR003599">
    <property type="entry name" value="Ig_sub"/>
</dbReference>
<proteinExistence type="predicted"/>
<protein>
    <recommendedName>
        <fullName evidence="7">Ig-like domain-containing protein</fullName>
    </recommendedName>
</protein>
<feature type="region of interest" description="Disordered" evidence="4">
    <location>
        <begin position="612"/>
        <end position="633"/>
    </location>
</feature>
<accession>A0A7M7KEH3</accession>
<name>A0A7M7KEH3_VARDE</name>
<keyword evidence="3" id="KW-1015">Disulfide bond</keyword>
<feature type="transmembrane region" description="Helical" evidence="5">
    <location>
        <begin position="832"/>
        <end position="854"/>
    </location>
</feature>
<dbReference type="Gene3D" id="2.60.40.10">
    <property type="entry name" value="Immunoglobulins"/>
    <property type="match status" value="4"/>
</dbReference>
<keyword evidence="5" id="KW-1133">Transmembrane helix</keyword>
<dbReference type="PANTHER" id="PTHR23278:SF19">
    <property type="entry name" value="OBSCURIN"/>
    <property type="match status" value="1"/>
</dbReference>
<feature type="domain" description="Ig-like" evidence="7">
    <location>
        <begin position="467"/>
        <end position="553"/>
    </location>
</feature>
<sequence length="1186" mass="130175">MMHRWIRHALYAVVLGVFFELTWSLGEIHAARHYAGDSRATQLGIKWASYRGRRTAGRSVQSIPAGIPKLSEQEYEGIRDQSPVVSALDSIKDDDISQELILPPELAPADSDKTFASMVVTTVVGEKVALPCSVEPAERAGDDAAVLVLWYKDEIPQPVFTVDARASGGASGTQHHHTNQIGVLLGLRSAPQTSSLDQLNGRATFEIDHKPAFLQFQPVAESDAGEYRCRVDFKRARSMNTVINLRVIVPPGQPIVSTEEDAEPVLSDGLAGPFNEGEPLTLFCTAKMGKPRASLLWLHNGRVIDESFSYDLINNVVRNTLEIPVLSRDHLLVTYICQSTNNNITRPSQTTITIDVNVRPLDVKIESSTRALSAGSPAKFICSSSGSRPPAHLSWWKGNQELLAQSNEDFIANDDGGMLGASSTVSVLMFTPKAEDHGASLVCRAKNTNLPDKAIQHTQTLDVHYAPQVTLTLGANLRPDEIFENRDVYLDCDINANPLTSEVVWHFEGRELQTDKYNGIIVSSSSLVLQKVSKSQRGWYTCSTSNRMGSVVSNRLFLRVKYAPRCQPGQRHIFGVDIFESAQITCNLDADPSEEIDFTWSFNNSGYLDNNDSYSHNRHHPQPRRYNSNYNPNSLNLRRSSSDIINYQPLTEQDYGELLCFGRNEVGVQKVPCVYYITPAMPPQAPENCTQVNATDNGFTVECFEGLDGAWNGGHIPQYLSYVAELYDSDHAVNMSLGVASVSAATLMKSPAAPMCLANVSVAGTPGNAPLLFVFADVPRAENNEAGYRVYIYAVNRKGRSTVTRVVAHVLNASKYTQTSGGAVRLAVLRPVLGLLLGLLVTSTLIGIFAFTVATCHKRCQDAQQNGCVSQKDINKWGMTLLKSESTGHPGPDADSLECDCNSPICHSLPPLPLDTDGRSPSLLDLNQQQNSDAESRCHRRRRHHYGHQQLHLQKDHAIHPDIIQQQQSPREFTKLASYTGGRYIDHRPDPDLSHSHEYRDISLIHASVVPDCIEITHNQSYESGHTADRSDEINVGGAILTYADSPTHLLNQAQCTPPNPRLKCNTPCDNGKTRSVSIKTDGSPSNADSCSRFSAVVHQKIPQTVDDLLINDSSSAFYGRPRHSQPSSKATTNKNSAVLATQRSNSGETLSFTGTGANLSSKTDNDLTSFISRDDSKSNSRESCV</sequence>
<dbReference type="Pfam" id="PF08205">
    <property type="entry name" value="C2-set_2"/>
    <property type="match status" value="1"/>
</dbReference>
<dbReference type="PROSITE" id="PS50835">
    <property type="entry name" value="IG_LIKE"/>
    <property type="match status" value="4"/>
</dbReference>
<feature type="domain" description="Ig-like" evidence="7">
    <location>
        <begin position="360"/>
        <end position="462"/>
    </location>
</feature>
<evidence type="ECO:0000259" key="7">
    <source>
        <dbReference type="PROSITE" id="PS50835"/>
    </source>
</evidence>
<dbReference type="InterPro" id="IPR013151">
    <property type="entry name" value="Immunoglobulin_dom"/>
</dbReference>
<evidence type="ECO:0000256" key="1">
    <source>
        <dbReference type="ARBA" id="ARBA00004167"/>
    </source>
</evidence>
<keyword evidence="5" id="KW-0812">Transmembrane</keyword>
<dbReference type="EnsemblMetazoa" id="XM_022804143">
    <property type="protein sequence ID" value="XP_022659878"/>
    <property type="gene ID" value="LOC111249803"/>
</dbReference>
<keyword evidence="6" id="KW-0732">Signal</keyword>
<dbReference type="Pfam" id="PF13927">
    <property type="entry name" value="Ig_3"/>
    <property type="match status" value="1"/>
</dbReference>
<evidence type="ECO:0000256" key="4">
    <source>
        <dbReference type="SAM" id="MobiDB-lite"/>
    </source>
</evidence>
<feature type="region of interest" description="Disordered" evidence="4">
    <location>
        <begin position="1117"/>
        <end position="1136"/>
    </location>
</feature>
<dbReference type="InParanoid" id="A0A7M7KEH3"/>
<dbReference type="KEGG" id="vde:111249803"/>
<dbReference type="InterPro" id="IPR036179">
    <property type="entry name" value="Ig-like_dom_sf"/>
</dbReference>
<feature type="signal peptide" evidence="6">
    <location>
        <begin position="1"/>
        <end position="24"/>
    </location>
</feature>
<feature type="region of interest" description="Disordered" evidence="4">
    <location>
        <begin position="917"/>
        <end position="948"/>
    </location>
</feature>
<feature type="compositionally biased region" description="Polar residues" evidence="4">
    <location>
        <begin position="1125"/>
        <end position="1136"/>
    </location>
</feature>